<feature type="compositionally biased region" description="Polar residues" evidence="1">
    <location>
        <begin position="80"/>
        <end position="89"/>
    </location>
</feature>
<name>A0ABQ8SQC3_PERAM</name>
<evidence type="ECO:0000313" key="2">
    <source>
        <dbReference type="EMBL" id="KAJ4436009.1"/>
    </source>
</evidence>
<protein>
    <submittedName>
        <fullName evidence="2">Uncharacterized protein</fullName>
    </submittedName>
</protein>
<gene>
    <name evidence="2" type="ORF">ANN_18633</name>
</gene>
<evidence type="ECO:0000313" key="3">
    <source>
        <dbReference type="Proteomes" id="UP001148838"/>
    </source>
</evidence>
<dbReference type="Proteomes" id="UP001148838">
    <property type="component" value="Unassembled WGS sequence"/>
</dbReference>
<keyword evidence="3" id="KW-1185">Reference proteome</keyword>
<accession>A0ABQ8SQC3</accession>
<evidence type="ECO:0000256" key="1">
    <source>
        <dbReference type="SAM" id="MobiDB-lite"/>
    </source>
</evidence>
<sequence>MSPGSSTESYPAFARIGLRKNPGKNLNQVTCPDRDSNPDHLVSRPDVLTITPQISFINQTAASIRAMSSSSGSIGGSSSVRTQKSQVGSRSPAAVPLPISSRHAAFMLTGRSDMQEASACIMQPHPLFVAGAFLIASPAKKELYLRLRWAGHVARMREFRNAYKVLVGRPDGKRPLGKARRRWEDTIKMDLREVGYDERDWINLAQDRDRWRAYVRAEMKLRVP</sequence>
<dbReference type="EMBL" id="JAJSOF020000023">
    <property type="protein sequence ID" value="KAJ4436009.1"/>
    <property type="molecule type" value="Genomic_DNA"/>
</dbReference>
<feature type="compositionally biased region" description="Low complexity" evidence="1">
    <location>
        <begin position="68"/>
        <end position="79"/>
    </location>
</feature>
<comment type="caution">
    <text evidence="2">The sequence shown here is derived from an EMBL/GenBank/DDBJ whole genome shotgun (WGS) entry which is preliminary data.</text>
</comment>
<feature type="region of interest" description="Disordered" evidence="1">
    <location>
        <begin position="68"/>
        <end position="94"/>
    </location>
</feature>
<organism evidence="2 3">
    <name type="scientific">Periplaneta americana</name>
    <name type="common">American cockroach</name>
    <name type="synonym">Blatta americana</name>
    <dbReference type="NCBI Taxonomy" id="6978"/>
    <lineage>
        <taxon>Eukaryota</taxon>
        <taxon>Metazoa</taxon>
        <taxon>Ecdysozoa</taxon>
        <taxon>Arthropoda</taxon>
        <taxon>Hexapoda</taxon>
        <taxon>Insecta</taxon>
        <taxon>Pterygota</taxon>
        <taxon>Neoptera</taxon>
        <taxon>Polyneoptera</taxon>
        <taxon>Dictyoptera</taxon>
        <taxon>Blattodea</taxon>
        <taxon>Blattoidea</taxon>
        <taxon>Blattidae</taxon>
        <taxon>Blattinae</taxon>
        <taxon>Periplaneta</taxon>
    </lineage>
</organism>
<reference evidence="2 3" key="1">
    <citation type="journal article" date="2022" name="Allergy">
        <title>Genome assembly and annotation of Periplaneta americana reveal a comprehensive cockroach allergen profile.</title>
        <authorList>
            <person name="Wang L."/>
            <person name="Xiong Q."/>
            <person name="Saelim N."/>
            <person name="Wang L."/>
            <person name="Nong W."/>
            <person name="Wan A.T."/>
            <person name="Shi M."/>
            <person name="Liu X."/>
            <person name="Cao Q."/>
            <person name="Hui J.H.L."/>
            <person name="Sookrung N."/>
            <person name="Leung T.F."/>
            <person name="Tungtrongchitr A."/>
            <person name="Tsui S.K.W."/>
        </authorList>
    </citation>
    <scope>NUCLEOTIDE SEQUENCE [LARGE SCALE GENOMIC DNA]</scope>
    <source>
        <strain evidence="2">PWHHKU_190912</strain>
    </source>
</reference>
<proteinExistence type="predicted"/>